<keyword evidence="9" id="KW-1185">Reference proteome</keyword>
<accession>A0A7X9X0G3</accession>
<dbReference type="AlphaFoldDB" id="A0A7X9X0G3"/>
<gene>
    <name evidence="8" type="ORF">HHL08_22500</name>
</gene>
<evidence type="ECO:0000256" key="4">
    <source>
        <dbReference type="ARBA" id="ARBA00022679"/>
    </source>
</evidence>
<proteinExistence type="predicted"/>
<name>A0A7X9X0G3_9SPHN</name>
<evidence type="ECO:0000256" key="2">
    <source>
        <dbReference type="ARBA" id="ARBA00022475"/>
    </source>
</evidence>
<keyword evidence="6" id="KW-0812">Transmembrane</keyword>
<dbReference type="Proteomes" id="UP000519023">
    <property type="component" value="Unassembled WGS sequence"/>
</dbReference>
<evidence type="ECO:0000259" key="7">
    <source>
        <dbReference type="Pfam" id="PF00535"/>
    </source>
</evidence>
<dbReference type="SUPFAM" id="SSF53448">
    <property type="entry name" value="Nucleotide-diphospho-sugar transferases"/>
    <property type="match status" value="1"/>
</dbReference>
<evidence type="ECO:0000256" key="3">
    <source>
        <dbReference type="ARBA" id="ARBA00022676"/>
    </source>
</evidence>
<evidence type="ECO:0000313" key="9">
    <source>
        <dbReference type="Proteomes" id="UP000519023"/>
    </source>
</evidence>
<dbReference type="PANTHER" id="PTHR43646">
    <property type="entry name" value="GLYCOSYLTRANSFERASE"/>
    <property type="match status" value="1"/>
</dbReference>
<feature type="transmembrane region" description="Helical" evidence="6">
    <location>
        <begin position="253"/>
        <end position="281"/>
    </location>
</feature>
<evidence type="ECO:0000256" key="6">
    <source>
        <dbReference type="SAM" id="Phobius"/>
    </source>
</evidence>
<dbReference type="GO" id="GO:0016757">
    <property type="term" value="F:glycosyltransferase activity"/>
    <property type="evidence" value="ECO:0007669"/>
    <property type="project" value="UniProtKB-KW"/>
</dbReference>
<dbReference type="GO" id="GO:0005886">
    <property type="term" value="C:plasma membrane"/>
    <property type="evidence" value="ECO:0007669"/>
    <property type="project" value="UniProtKB-SubCell"/>
</dbReference>
<comment type="caution">
    <text evidence="8">The sequence shown here is derived from an EMBL/GenBank/DDBJ whole genome shotgun (WGS) entry which is preliminary data.</text>
</comment>
<sequence length="331" mass="36050">MTVTIGIKALNEERHIAAALESAIAAVKPLGGEVVLADSGSSDRTLAIARTYDAVRIVQLANFDERCCGAGAQLAFQAARMPYFYLLDGDMVLDPAFLAKGLAFLEAHQSHAAVGGRIREVETANLEFAVRAAEAEKRAIPGVVEVDRLDCGGLYRSAAIQTVGYFADRNLHAFEEFELGSRLLAAGWKLARIDVPAVNHHGLTLGNGALLWRRLRTGYAGAPGEVVRAAIGRAHFRVVICRFGHLRHGLAVMLWWGLVGTSLLLGSGGVTLTLLIAPLLFLWWRRRQLKRALYSYLNWNIVAIGLVQGLLRRRQPPERPLAMCSLKDAGP</sequence>
<keyword evidence="4 8" id="KW-0808">Transferase</keyword>
<dbReference type="InterPro" id="IPR029044">
    <property type="entry name" value="Nucleotide-diphossugar_trans"/>
</dbReference>
<dbReference type="Pfam" id="PF00535">
    <property type="entry name" value="Glycos_transf_2"/>
    <property type="match status" value="1"/>
</dbReference>
<dbReference type="Gene3D" id="3.90.550.10">
    <property type="entry name" value="Spore Coat Polysaccharide Biosynthesis Protein SpsA, Chain A"/>
    <property type="match status" value="1"/>
</dbReference>
<reference evidence="8 9" key="1">
    <citation type="submission" date="2020-04" db="EMBL/GenBank/DDBJ databases">
        <title>Sphingobium sp. AR-3-1 isolated from Arctic soil.</title>
        <authorList>
            <person name="Dahal R.H."/>
            <person name="Chaudhary D.K."/>
        </authorList>
    </citation>
    <scope>NUCLEOTIDE SEQUENCE [LARGE SCALE GENOMIC DNA]</scope>
    <source>
        <strain evidence="8 9">AR-3-1</strain>
    </source>
</reference>
<evidence type="ECO:0000313" key="8">
    <source>
        <dbReference type="EMBL" id="NML12868.1"/>
    </source>
</evidence>
<feature type="domain" description="Glycosyltransferase 2-like" evidence="7">
    <location>
        <begin position="5"/>
        <end position="122"/>
    </location>
</feature>
<keyword evidence="6" id="KW-1133">Transmembrane helix</keyword>
<protein>
    <submittedName>
        <fullName evidence="8">Glycosyltransferase</fullName>
    </submittedName>
</protein>
<keyword evidence="5 6" id="KW-0472">Membrane</keyword>
<dbReference type="RefSeq" id="WP_169575197.1">
    <property type="nucleotide sequence ID" value="NZ_JABBFV010000028.1"/>
</dbReference>
<dbReference type="EMBL" id="JABBFV010000028">
    <property type="protein sequence ID" value="NML12868.1"/>
    <property type="molecule type" value="Genomic_DNA"/>
</dbReference>
<evidence type="ECO:0000256" key="1">
    <source>
        <dbReference type="ARBA" id="ARBA00004236"/>
    </source>
</evidence>
<dbReference type="InterPro" id="IPR001173">
    <property type="entry name" value="Glyco_trans_2-like"/>
</dbReference>
<keyword evidence="2" id="KW-1003">Cell membrane</keyword>
<dbReference type="PANTHER" id="PTHR43646:SF2">
    <property type="entry name" value="GLYCOSYLTRANSFERASE 2-LIKE DOMAIN-CONTAINING PROTEIN"/>
    <property type="match status" value="1"/>
</dbReference>
<comment type="subcellular location">
    <subcellularLocation>
        <location evidence="1">Cell membrane</location>
    </subcellularLocation>
</comment>
<evidence type="ECO:0000256" key="5">
    <source>
        <dbReference type="ARBA" id="ARBA00023136"/>
    </source>
</evidence>
<organism evidence="8 9">
    <name type="scientific">Sphingobium psychrophilum</name>
    <dbReference type="NCBI Taxonomy" id="2728834"/>
    <lineage>
        <taxon>Bacteria</taxon>
        <taxon>Pseudomonadati</taxon>
        <taxon>Pseudomonadota</taxon>
        <taxon>Alphaproteobacteria</taxon>
        <taxon>Sphingomonadales</taxon>
        <taxon>Sphingomonadaceae</taxon>
        <taxon>Sphingobium</taxon>
    </lineage>
</organism>
<keyword evidence="3" id="KW-0328">Glycosyltransferase</keyword>